<keyword evidence="1" id="KW-0732">Signal</keyword>
<feature type="signal peptide" evidence="1">
    <location>
        <begin position="1"/>
        <end position="22"/>
    </location>
</feature>
<evidence type="ECO:0000313" key="3">
    <source>
        <dbReference type="Proteomes" id="UP000249260"/>
    </source>
</evidence>
<gene>
    <name evidence="2" type="ORF">DL346_25955</name>
</gene>
<evidence type="ECO:0000256" key="1">
    <source>
        <dbReference type="SAM" id="SignalP"/>
    </source>
</evidence>
<dbReference type="RefSeq" id="WP_112885295.1">
    <property type="nucleotide sequence ID" value="NZ_QLUW01000006.1"/>
</dbReference>
<dbReference type="EMBL" id="QLUW01000006">
    <property type="protein sequence ID" value="RAP73712.1"/>
    <property type="molecule type" value="Genomic_DNA"/>
</dbReference>
<name>A0A328TVP9_9BACL</name>
<sequence length="160" mass="17045">MKKKAKFTVLSLALATSLTVPAIVGASGEVPTTNSQMVNQTNDRIGITPFVIGNQWSGNTSGAKITSTSFVVPGGYGHVKLYFNNKGTSDAIISVTHVDTNKVYFTQTVKPGTSFTWRSLTAYPQGMRAGSYIVSYRSSSANVNVDYAGFASDNEDEVNG</sequence>
<reference evidence="2 3" key="1">
    <citation type="submission" date="2018-06" db="EMBL/GenBank/DDBJ databases">
        <title>Paenibacillus montanisoli sp. nov., isolated from mountain area soil.</title>
        <authorList>
            <person name="Wu M."/>
        </authorList>
    </citation>
    <scope>NUCLEOTIDE SEQUENCE [LARGE SCALE GENOMIC DNA]</scope>
    <source>
        <strain evidence="2 3">RA17</strain>
    </source>
</reference>
<accession>A0A328TVP9</accession>
<dbReference type="AlphaFoldDB" id="A0A328TVP9"/>
<keyword evidence="3" id="KW-1185">Reference proteome</keyword>
<proteinExistence type="predicted"/>
<comment type="caution">
    <text evidence="2">The sequence shown here is derived from an EMBL/GenBank/DDBJ whole genome shotgun (WGS) entry which is preliminary data.</text>
</comment>
<protein>
    <submittedName>
        <fullName evidence="2">Uncharacterized protein</fullName>
    </submittedName>
</protein>
<dbReference type="OrthoDB" id="2663545at2"/>
<evidence type="ECO:0000313" key="2">
    <source>
        <dbReference type="EMBL" id="RAP73712.1"/>
    </source>
</evidence>
<organism evidence="2 3">
    <name type="scientific">Paenibacillus montanisoli</name>
    <dbReference type="NCBI Taxonomy" id="2081970"/>
    <lineage>
        <taxon>Bacteria</taxon>
        <taxon>Bacillati</taxon>
        <taxon>Bacillota</taxon>
        <taxon>Bacilli</taxon>
        <taxon>Bacillales</taxon>
        <taxon>Paenibacillaceae</taxon>
        <taxon>Paenibacillus</taxon>
    </lineage>
</organism>
<feature type="chain" id="PRO_5038464661" evidence="1">
    <location>
        <begin position="23"/>
        <end position="160"/>
    </location>
</feature>
<dbReference type="Proteomes" id="UP000249260">
    <property type="component" value="Unassembled WGS sequence"/>
</dbReference>